<comment type="cofactor">
    <cofactor evidence="2 9 10">
        <name>pyridoxal 5'-phosphate</name>
        <dbReference type="ChEBI" id="CHEBI:597326"/>
    </cofactor>
</comment>
<dbReference type="InterPro" id="IPR009006">
    <property type="entry name" value="Ala_racemase/Decarboxylase_C"/>
</dbReference>
<proteinExistence type="inferred from homology"/>
<dbReference type="InterPro" id="IPR000821">
    <property type="entry name" value="Ala_racemase"/>
</dbReference>
<evidence type="ECO:0000256" key="10">
    <source>
        <dbReference type="PIRSR" id="PIRSR600821-50"/>
    </source>
</evidence>
<evidence type="ECO:0000256" key="7">
    <source>
        <dbReference type="ARBA" id="ARBA00023235"/>
    </source>
</evidence>
<dbReference type="PANTHER" id="PTHR30511:SF4">
    <property type="entry name" value="ALANINE RACEMASE, BIOSYNTHETIC"/>
    <property type="match status" value="1"/>
</dbReference>
<evidence type="ECO:0000256" key="6">
    <source>
        <dbReference type="ARBA" id="ARBA00022898"/>
    </source>
</evidence>
<comment type="pathway">
    <text evidence="8 9">Amino-acid biosynthesis; D-alanine biosynthesis; D-alanine from L-alanine: step 1/1.</text>
</comment>
<dbReference type="InterPro" id="IPR001608">
    <property type="entry name" value="Ala_racemase_N"/>
</dbReference>
<evidence type="ECO:0000313" key="14">
    <source>
        <dbReference type="Proteomes" id="UP000305674"/>
    </source>
</evidence>
<keyword evidence="7 9" id="KW-0413">Isomerase</keyword>
<dbReference type="PANTHER" id="PTHR30511">
    <property type="entry name" value="ALANINE RACEMASE"/>
    <property type="match status" value="1"/>
</dbReference>
<dbReference type="GO" id="GO:0005829">
    <property type="term" value="C:cytosol"/>
    <property type="evidence" value="ECO:0007669"/>
    <property type="project" value="TreeGrafter"/>
</dbReference>
<feature type="binding site" evidence="9 11">
    <location>
        <position position="305"/>
    </location>
    <ligand>
        <name>substrate</name>
    </ligand>
</feature>
<evidence type="ECO:0000313" key="13">
    <source>
        <dbReference type="EMBL" id="TKB51396.1"/>
    </source>
</evidence>
<evidence type="ECO:0000256" key="8">
    <source>
        <dbReference type="ARBA" id="ARBA00037912"/>
    </source>
</evidence>
<evidence type="ECO:0000256" key="3">
    <source>
        <dbReference type="ARBA" id="ARBA00004752"/>
    </source>
</evidence>
<dbReference type="FunFam" id="3.20.20.10:FF:000002">
    <property type="entry name" value="Alanine racemase"/>
    <property type="match status" value="1"/>
</dbReference>
<evidence type="ECO:0000256" key="4">
    <source>
        <dbReference type="ARBA" id="ARBA00007880"/>
    </source>
</evidence>
<dbReference type="GO" id="GO:0008784">
    <property type="term" value="F:alanine racemase activity"/>
    <property type="evidence" value="ECO:0007669"/>
    <property type="project" value="UniProtKB-UniRule"/>
</dbReference>
<dbReference type="EMBL" id="SWCI01000001">
    <property type="protein sequence ID" value="TKB51396.1"/>
    <property type="molecule type" value="Genomic_DNA"/>
</dbReference>
<comment type="function">
    <text evidence="9">Catalyzes the interconversion of L-alanine and D-alanine. May also act on other amino acids.</text>
</comment>
<dbReference type="PRINTS" id="PR00992">
    <property type="entry name" value="ALARACEMASE"/>
</dbReference>
<dbReference type="InterPro" id="IPR020622">
    <property type="entry name" value="Ala_racemase_pyridoxalP-BS"/>
</dbReference>
<dbReference type="Gene3D" id="2.40.37.10">
    <property type="entry name" value="Lyase, Ornithine Decarboxylase, Chain A, domain 1"/>
    <property type="match status" value="1"/>
</dbReference>
<feature type="domain" description="Alanine racemase C-terminal" evidence="12">
    <location>
        <begin position="236"/>
        <end position="359"/>
    </location>
</feature>
<dbReference type="Pfam" id="PF00842">
    <property type="entry name" value="Ala_racemase_C"/>
    <property type="match status" value="1"/>
</dbReference>
<dbReference type="PROSITE" id="PS00395">
    <property type="entry name" value="ALANINE_RACEMASE"/>
    <property type="match status" value="1"/>
</dbReference>
<sequence>MRFSPVAEISRSALLHNLGRLRQLAPGAKIMAVVKANAYGHGLTTLARWLDDAGVNGFGMARLEEALCLRREGIGARMLLLEGVFSEEDLELAASHDLEVAIHDCQQVAILERARLSKPVRVWLKLDTGMHRLGVQPHQFEALYQRLRALENIQGEINFMTHFAVADEAENPETTRQIALFNQLTKNLPGERTLANSAGTLAWPVSHGQWVRAGLALYGGSPMIAGRPEDFDLRPVMTMKTTVLAVREHRAGDPVGYGQSWRASRDTRLAVLAMGYGDGYPRHAVSGTPVLINGKRYPLAGRVSMDMITVEIGDDPIQVGDPVVLWGDGLPVEEIAECASTIPYELLCSTTARVQYRYVD</sequence>
<accession>A0A4U1BIR5</accession>
<keyword evidence="14" id="KW-1185">Reference proteome</keyword>
<dbReference type="CDD" id="cd06827">
    <property type="entry name" value="PLPDE_III_AR_proteobact"/>
    <property type="match status" value="1"/>
</dbReference>
<dbReference type="Pfam" id="PF01168">
    <property type="entry name" value="Ala_racemase_N"/>
    <property type="match status" value="1"/>
</dbReference>
<dbReference type="InterPro" id="IPR029066">
    <property type="entry name" value="PLP-binding_barrel"/>
</dbReference>
<feature type="active site" description="Proton acceptor; specific for L-alanine" evidence="9">
    <location>
        <position position="257"/>
    </location>
</feature>
<dbReference type="HAMAP" id="MF_01201">
    <property type="entry name" value="Ala_racemase"/>
    <property type="match status" value="1"/>
</dbReference>
<name>A0A4U1BIR5_9GAMM</name>
<dbReference type="EC" id="5.1.1.1" evidence="5 9"/>
<protein>
    <recommendedName>
        <fullName evidence="5 9">Alanine racemase</fullName>
        <ecNumber evidence="5 9">5.1.1.1</ecNumber>
    </recommendedName>
</protein>
<evidence type="ECO:0000256" key="11">
    <source>
        <dbReference type="PIRSR" id="PIRSR600821-52"/>
    </source>
</evidence>
<dbReference type="AlphaFoldDB" id="A0A4U1BIR5"/>
<dbReference type="SMART" id="SM01005">
    <property type="entry name" value="Ala_racemase_C"/>
    <property type="match status" value="1"/>
</dbReference>
<comment type="similarity">
    <text evidence="4 9">Belongs to the alanine racemase family.</text>
</comment>
<dbReference type="SUPFAM" id="SSF50621">
    <property type="entry name" value="Alanine racemase C-terminal domain-like"/>
    <property type="match status" value="1"/>
</dbReference>
<comment type="caution">
    <text evidence="13">The sequence shown here is derived from an EMBL/GenBank/DDBJ whole genome shotgun (WGS) entry which is preliminary data.</text>
</comment>
<evidence type="ECO:0000256" key="5">
    <source>
        <dbReference type="ARBA" id="ARBA00013089"/>
    </source>
</evidence>
<dbReference type="Proteomes" id="UP000305674">
    <property type="component" value="Unassembled WGS sequence"/>
</dbReference>
<dbReference type="NCBIfam" id="TIGR00492">
    <property type="entry name" value="alr"/>
    <property type="match status" value="1"/>
</dbReference>
<comment type="pathway">
    <text evidence="3">Cell wall biogenesis; peptidoglycan biosynthesis.</text>
</comment>
<dbReference type="OrthoDB" id="9813814at2"/>
<dbReference type="RefSeq" id="WP_136850913.1">
    <property type="nucleotide sequence ID" value="NZ_SWCI01000001.1"/>
</dbReference>
<feature type="modified residue" description="N6-(pyridoxal phosphate)lysine" evidence="9 10">
    <location>
        <position position="35"/>
    </location>
</feature>
<evidence type="ECO:0000256" key="1">
    <source>
        <dbReference type="ARBA" id="ARBA00000316"/>
    </source>
</evidence>
<keyword evidence="6 9" id="KW-0663">Pyridoxal phosphate</keyword>
<dbReference type="UniPathway" id="UPA00042">
    <property type="reaction ID" value="UER00497"/>
</dbReference>
<dbReference type="FunFam" id="2.40.37.10:FF:000002">
    <property type="entry name" value="Alanine racemase"/>
    <property type="match status" value="1"/>
</dbReference>
<dbReference type="GO" id="GO:0030632">
    <property type="term" value="P:D-alanine biosynthetic process"/>
    <property type="evidence" value="ECO:0007669"/>
    <property type="project" value="UniProtKB-UniRule"/>
</dbReference>
<feature type="binding site" evidence="9 11">
    <location>
        <position position="132"/>
    </location>
    <ligand>
        <name>substrate</name>
    </ligand>
</feature>
<evidence type="ECO:0000256" key="9">
    <source>
        <dbReference type="HAMAP-Rule" id="MF_01201"/>
    </source>
</evidence>
<gene>
    <name evidence="13" type="primary">alr</name>
    <name evidence="13" type="ORF">FCL40_02250</name>
</gene>
<organism evidence="13 14">
    <name type="scientific">Ferrimonas sediminicola</name>
    <dbReference type="NCBI Taxonomy" id="2569538"/>
    <lineage>
        <taxon>Bacteria</taxon>
        <taxon>Pseudomonadati</taxon>
        <taxon>Pseudomonadota</taxon>
        <taxon>Gammaproteobacteria</taxon>
        <taxon>Alteromonadales</taxon>
        <taxon>Ferrimonadaceae</taxon>
        <taxon>Ferrimonas</taxon>
    </lineage>
</organism>
<dbReference type="Gene3D" id="3.20.20.10">
    <property type="entry name" value="Alanine racemase"/>
    <property type="match status" value="1"/>
</dbReference>
<dbReference type="GO" id="GO:0030170">
    <property type="term" value="F:pyridoxal phosphate binding"/>
    <property type="evidence" value="ECO:0007669"/>
    <property type="project" value="UniProtKB-UniRule"/>
</dbReference>
<evidence type="ECO:0000259" key="12">
    <source>
        <dbReference type="SMART" id="SM01005"/>
    </source>
</evidence>
<dbReference type="SUPFAM" id="SSF51419">
    <property type="entry name" value="PLP-binding barrel"/>
    <property type="match status" value="1"/>
</dbReference>
<evidence type="ECO:0000256" key="2">
    <source>
        <dbReference type="ARBA" id="ARBA00001933"/>
    </source>
</evidence>
<dbReference type="InterPro" id="IPR011079">
    <property type="entry name" value="Ala_racemase_C"/>
</dbReference>
<comment type="catalytic activity">
    <reaction evidence="1 9">
        <text>L-alanine = D-alanine</text>
        <dbReference type="Rhea" id="RHEA:20249"/>
        <dbReference type="ChEBI" id="CHEBI:57416"/>
        <dbReference type="ChEBI" id="CHEBI:57972"/>
        <dbReference type="EC" id="5.1.1.1"/>
    </reaction>
</comment>
<feature type="active site" description="Proton acceptor; specific for D-alanine" evidence="9">
    <location>
        <position position="35"/>
    </location>
</feature>
<reference evidence="13 14" key="1">
    <citation type="submission" date="2019-04" db="EMBL/GenBank/DDBJ databases">
        <authorList>
            <person name="Hwang J.C."/>
        </authorList>
    </citation>
    <scope>NUCLEOTIDE SEQUENCE [LARGE SCALE GENOMIC DNA]</scope>
    <source>
        <strain evidence="13 14">IMCC35001</strain>
    </source>
</reference>